<comment type="caution">
    <text evidence="2">The sequence shown here is derived from an EMBL/GenBank/DDBJ whole genome shotgun (WGS) entry which is preliminary data.</text>
</comment>
<evidence type="ECO:0000313" key="3">
    <source>
        <dbReference type="Proteomes" id="UP001172673"/>
    </source>
</evidence>
<feature type="compositionally biased region" description="Polar residues" evidence="1">
    <location>
        <begin position="142"/>
        <end position="151"/>
    </location>
</feature>
<dbReference type="EMBL" id="JAPDRK010000015">
    <property type="protein sequence ID" value="KAJ9605873.1"/>
    <property type="molecule type" value="Genomic_DNA"/>
</dbReference>
<accession>A0AA39CEZ9</accession>
<name>A0AA39CEZ9_9EURO</name>
<dbReference type="Proteomes" id="UP001172673">
    <property type="component" value="Unassembled WGS sequence"/>
</dbReference>
<proteinExistence type="predicted"/>
<evidence type="ECO:0000313" key="2">
    <source>
        <dbReference type="EMBL" id="KAJ9605873.1"/>
    </source>
</evidence>
<protein>
    <submittedName>
        <fullName evidence="2">Uncharacterized protein</fullName>
    </submittedName>
</protein>
<feature type="region of interest" description="Disordered" evidence="1">
    <location>
        <begin position="142"/>
        <end position="225"/>
    </location>
</feature>
<dbReference type="AlphaFoldDB" id="A0AA39CEZ9"/>
<gene>
    <name evidence="2" type="ORF">H2200_009722</name>
</gene>
<sequence>MDENNYPPPPRFHSFVKTLKNVRTATERLQEGVVRAPGDEGRLPGRVNRPFIASDHLSNNGFHNNATGAANEYFGTHPDAHLGKTVEFFLKSNPRVVMQGIIVSTENDQILNLRDVIVRDTLQRVSQTTYYEDDIEIVPKNTAGQSVSPSSFIAPALPHTDSGFNPPPLPHTSSSFGSPPASQMGIGSSSPPSFQTGIGSSSPPSFPIGIGSSPPQTFHTGSGFFSPGSVYTSPHASMSGSPPTPRCGRCRLPIRSVSFHLLG</sequence>
<reference evidence="2" key="1">
    <citation type="submission" date="2022-10" db="EMBL/GenBank/DDBJ databases">
        <title>Culturing micro-colonial fungi from biological soil crusts in the Mojave desert and describing Neophaeococcomyces mojavensis, and introducing the new genera and species Taxawa tesnikishii.</title>
        <authorList>
            <person name="Kurbessoian T."/>
            <person name="Stajich J.E."/>
        </authorList>
    </citation>
    <scope>NUCLEOTIDE SEQUENCE</scope>
    <source>
        <strain evidence="2">TK_41</strain>
    </source>
</reference>
<evidence type="ECO:0000256" key="1">
    <source>
        <dbReference type="SAM" id="MobiDB-lite"/>
    </source>
</evidence>
<feature type="compositionally biased region" description="Polar residues" evidence="1">
    <location>
        <begin position="171"/>
        <end position="196"/>
    </location>
</feature>
<organism evidence="2 3">
    <name type="scientific">Cladophialophora chaetospira</name>
    <dbReference type="NCBI Taxonomy" id="386627"/>
    <lineage>
        <taxon>Eukaryota</taxon>
        <taxon>Fungi</taxon>
        <taxon>Dikarya</taxon>
        <taxon>Ascomycota</taxon>
        <taxon>Pezizomycotina</taxon>
        <taxon>Eurotiomycetes</taxon>
        <taxon>Chaetothyriomycetidae</taxon>
        <taxon>Chaetothyriales</taxon>
        <taxon>Herpotrichiellaceae</taxon>
        <taxon>Cladophialophora</taxon>
    </lineage>
</organism>
<keyword evidence="3" id="KW-1185">Reference proteome</keyword>
<feature type="compositionally biased region" description="Low complexity" evidence="1">
    <location>
        <begin position="197"/>
        <end position="215"/>
    </location>
</feature>